<dbReference type="Proteomes" id="UP000255505">
    <property type="component" value="Plasmid II"/>
</dbReference>
<dbReference type="EMBL" id="LT991977">
    <property type="protein sequence ID" value="SPK76005.1"/>
    <property type="molecule type" value="Genomic_DNA"/>
</dbReference>
<proteinExistence type="predicted"/>
<geneLocation type="plasmid" evidence="1">
    <name>II</name>
</geneLocation>
<evidence type="ECO:0000313" key="2">
    <source>
        <dbReference type="Proteomes" id="UP000255505"/>
    </source>
</evidence>
<protein>
    <submittedName>
        <fullName evidence="1">Uncharacterized protein</fullName>
    </submittedName>
</protein>
<dbReference type="AlphaFoldDB" id="A0A375IS13"/>
<reference evidence="1 2" key="1">
    <citation type="submission" date="2018-01" db="EMBL/GenBank/DDBJ databases">
        <authorList>
            <person name="Gaut B.S."/>
            <person name="Morton B.R."/>
            <person name="Clegg M.T."/>
            <person name="Duvall M.R."/>
        </authorList>
    </citation>
    <scope>NUCLEOTIDE SEQUENCE [LARGE SCALE GENOMIC DNA]</scope>
    <source>
        <strain evidence="1">Cupriavidus taiwanensis LMG 19425</strain>
        <plasmid evidence="2">Plasmid ii</plasmid>
    </source>
</reference>
<name>A0A375IS13_9BURK</name>
<accession>A0A375IS13</accession>
<evidence type="ECO:0000313" key="1">
    <source>
        <dbReference type="EMBL" id="SPK76005.1"/>
    </source>
</evidence>
<sequence>MGPRQADSVEQCINLSPPGKCLRDGAPVSLKWSSRCGSNSMTGMFQSTERQASCRRRSIEI</sequence>
<gene>
    <name evidence="1" type="ORF">CT19425_MP70165</name>
</gene>
<organism evidence="1 2">
    <name type="scientific">Cupriavidus taiwanensis</name>
    <dbReference type="NCBI Taxonomy" id="164546"/>
    <lineage>
        <taxon>Bacteria</taxon>
        <taxon>Pseudomonadati</taxon>
        <taxon>Pseudomonadota</taxon>
        <taxon>Betaproteobacteria</taxon>
        <taxon>Burkholderiales</taxon>
        <taxon>Burkholderiaceae</taxon>
        <taxon>Cupriavidus</taxon>
    </lineage>
</organism>
<keyword evidence="1" id="KW-0614">Plasmid</keyword>